<organism evidence="2 3">
    <name type="scientific">Mycetomoellerius zeteki</name>
    <dbReference type="NCBI Taxonomy" id="64791"/>
    <lineage>
        <taxon>Eukaryota</taxon>
        <taxon>Metazoa</taxon>
        <taxon>Ecdysozoa</taxon>
        <taxon>Arthropoda</taxon>
        <taxon>Hexapoda</taxon>
        <taxon>Insecta</taxon>
        <taxon>Pterygota</taxon>
        <taxon>Neoptera</taxon>
        <taxon>Endopterygota</taxon>
        <taxon>Hymenoptera</taxon>
        <taxon>Apocrita</taxon>
        <taxon>Aculeata</taxon>
        <taxon>Formicoidea</taxon>
        <taxon>Formicidae</taxon>
        <taxon>Myrmicinae</taxon>
        <taxon>Mycetomoellerius</taxon>
    </lineage>
</organism>
<name>A0A151XCZ5_9HYME</name>
<reference evidence="2 3" key="1">
    <citation type="submission" date="2015-09" db="EMBL/GenBank/DDBJ databases">
        <title>Trachymyrmex zeteki WGS genome.</title>
        <authorList>
            <person name="Nygaard S."/>
            <person name="Hu H."/>
            <person name="Boomsma J."/>
            <person name="Zhang G."/>
        </authorList>
    </citation>
    <scope>NUCLEOTIDE SEQUENCE [LARGE SCALE GENOMIC DNA]</scope>
    <source>
        <strain evidence="2">Tzet28-1</strain>
        <tissue evidence="2">Whole body</tissue>
    </source>
</reference>
<keyword evidence="3" id="KW-1185">Reference proteome</keyword>
<evidence type="ECO:0000313" key="3">
    <source>
        <dbReference type="Proteomes" id="UP000075809"/>
    </source>
</evidence>
<evidence type="ECO:0000256" key="1">
    <source>
        <dbReference type="SAM" id="MobiDB-lite"/>
    </source>
</evidence>
<evidence type="ECO:0000313" key="2">
    <source>
        <dbReference type="EMBL" id="KYQ58235.1"/>
    </source>
</evidence>
<feature type="compositionally biased region" description="Basic and acidic residues" evidence="1">
    <location>
        <begin position="1"/>
        <end position="24"/>
    </location>
</feature>
<dbReference type="Proteomes" id="UP000075809">
    <property type="component" value="Unassembled WGS sequence"/>
</dbReference>
<feature type="region of interest" description="Disordered" evidence="1">
    <location>
        <begin position="43"/>
        <end position="81"/>
    </location>
</feature>
<accession>A0A151XCZ5</accession>
<sequence>MREFFGEREREGKRKIESETEKEQQAVLPVHDADAAGLYESLREARGQIDPPRRRSVSRGEPAEGTTAKKDAPVHLRPTRPMAVDLADRRMRHFRKPFTTYFCCNKISPTSKQSDVTHFESKIFIL</sequence>
<gene>
    <name evidence="2" type="ORF">ALC60_02655</name>
</gene>
<dbReference type="EMBL" id="KQ982294">
    <property type="protein sequence ID" value="KYQ58235.1"/>
    <property type="molecule type" value="Genomic_DNA"/>
</dbReference>
<feature type="compositionally biased region" description="Basic and acidic residues" evidence="1">
    <location>
        <begin position="43"/>
        <end position="53"/>
    </location>
</feature>
<protein>
    <submittedName>
        <fullName evidence="2">Uncharacterized protein</fullName>
    </submittedName>
</protein>
<feature type="region of interest" description="Disordered" evidence="1">
    <location>
        <begin position="1"/>
        <end position="26"/>
    </location>
</feature>
<proteinExistence type="predicted"/>
<dbReference type="AlphaFoldDB" id="A0A151XCZ5"/>